<keyword evidence="4" id="KW-0853">WD repeat</keyword>
<comment type="caution">
    <text evidence="10">The sequence shown here is derived from an EMBL/GenBank/DDBJ whole genome shotgun (WGS) entry which is preliminary data.</text>
</comment>
<evidence type="ECO:0000313" key="10">
    <source>
        <dbReference type="EMBL" id="KAG2184098.1"/>
    </source>
</evidence>
<dbReference type="SMART" id="SM00320">
    <property type="entry name" value="WD40"/>
    <property type="match status" value="6"/>
</dbReference>
<dbReference type="FunFam" id="2.130.10.10:FF:000121">
    <property type="entry name" value="U3 small nucleolar RNA-associated protein 18 homolog"/>
    <property type="match status" value="1"/>
</dbReference>
<evidence type="ECO:0000256" key="2">
    <source>
        <dbReference type="ARBA" id="ARBA00022552"/>
    </source>
</evidence>
<evidence type="ECO:0000256" key="8">
    <source>
        <dbReference type="ARBA" id="ARBA00074442"/>
    </source>
</evidence>
<feature type="region of interest" description="Disordered" evidence="9">
    <location>
        <begin position="217"/>
        <end position="246"/>
    </location>
</feature>
<feature type="compositionally biased region" description="Acidic residues" evidence="9">
    <location>
        <begin position="230"/>
        <end position="246"/>
    </location>
</feature>
<reference evidence="10" key="1">
    <citation type="submission" date="2020-12" db="EMBL/GenBank/DDBJ databases">
        <title>Metabolic potential, ecology and presence of endohyphal bacteria is reflected in genomic diversity of Mucoromycotina.</title>
        <authorList>
            <person name="Muszewska A."/>
            <person name="Okrasinska A."/>
            <person name="Steczkiewicz K."/>
            <person name="Drgas O."/>
            <person name="Orlowska M."/>
            <person name="Perlinska-Lenart U."/>
            <person name="Aleksandrzak-Piekarczyk T."/>
            <person name="Szatraj K."/>
            <person name="Zielenkiewicz U."/>
            <person name="Pilsyk S."/>
            <person name="Malc E."/>
            <person name="Mieczkowski P."/>
            <person name="Kruszewska J.S."/>
            <person name="Biernat P."/>
            <person name="Pawlowska J."/>
        </authorList>
    </citation>
    <scope>NUCLEOTIDE SEQUENCE</scope>
    <source>
        <strain evidence="10">WA0000051536</strain>
    </source>
</reference>
<feature type="region of interest" description="Disordered" evidence="9">
    <location>
        <begin position="1"/>
        <end position="78"/>
    </location>
</feature>
<comment type="subcellular location">
    <subcellularLocation>
        <location evidence="1">Nucleus</location>
        <location evidence="1">Nucleolus</location>
    </subcellularLocation>
</comment>
<gene>
    <name evidence="10" type="ORF">INT44_009113</name>
</gene>
<evidence type="ECO:0000256" key="6">
    <source>
        <dbReference type="ARBA" id="ARBA00023242"/>
    </source>
</evidence>
<evidence type="ECO:0000256" key="1">
    <source>
        <dbReference type="ARBA" id="ARBA00004604"/>
    </source>
</evidence>
<name>A0A8H7Q1C2_9FUNG</name>
<comment type="similarity">
    <text evidence="7">Belongs to the WD repeat UTP18 family.</text>
</comment>
<evidence type="ECO:0000256" key="9">
    <source>
        <dbReference type="SAM" id="MobiDB-lite"/>
    </source>
</evidence>
<feature type="region of interest" description="Disordered" evidence="9">
    <location>
        <begin position="95"/>
        <end position="145"/>
    </location>
</feature>
<dbReference type="InterPro" id="IPR045161">
    <property type="entry name" value="Utp18"/>
</dbReference>
<dbReference type="EMBL" id="JAEPRA010000006">
    <property type="protein sequence ID" value="KAG2184098.1"/>
    <property type="molecule type" value="Genomic_DNA"/>
</dbReference>
<keyword evidence="3" id="KW-0597">Phosphoprotein</keyword>
<keyword evidence="6" id="KW-0539">Nucleus</keyword>
<proteinExistence type="inferred from homology"/>
<feature type="compositionally biased region" description="Basic and acidic residues" evidence="9">
    <location>
        <begin position="22"/>
        <end position="33"/>
    </location>
</feature>
<dbReference type="Proteomes" id="UP000612746">
    <property type="component" value="Unassembled WGS sequence"/>
</dbReference>
<feature type="compositionally biased region" description="Acidic residues" evidence="9">
    <location>
        <begin position="105"/>
        <end position="139"/>
    </location>
</feature>
<evidence type="ECO:0000256" key="7">
    <source>
        <dbReference type="ARBA" id="ARBA00025767"/>
    </source>
</evidence>
<evidence type="ECO:0000256" key="5">
    <source>
        <dbReference type="ARBA" id="ARBA00022737"/>
    </source>
</evidence>
<evidence type="ECO:0000313" key="11">
    <source>
        <dbReference type="Proteomes" id="UP000612746"/>
    </source>
</evidence>
<dbReference type="InterPro" id="IPR015943">
    <property type="entry name" value="WD40/YVTN_repeat-like_dom_sf"/>
</dbReference>
<dbReference type="Gene3D" id="2.130.10.10">
    <property type="entry name" value="YVTN repeat-like/Quinoprotein amine dehydrogenase"/>
    <property type="match status" value="1"/>
</dbReference>
<keyword evidence="5" id="KW-0677">Repeat</keyword>
<dbReference type="GO" id="GO:0006364">
    <property type="term" value="P:rRNA processing"/>
    <property type="evidence" value="ECO:0007669"/>
    <property type="project" value="UniProtKB-KW"/>
</dbReference>
<evidence type="ECO:0000256" key="4">
    <source>
        <dbReference type="ARBA" id="ARBA00022574"/>
    </source>
</evidence>
<dbReference type="InterPro" id="IPR036322">
    <property type="entry name" value="WD40_repeat_dom_sf"/>
</dbReference>
<dbReference type="Pfam" id="PF00400">
    <property type="entry name" value="WD40"/>
    <property type="match status" value="1"/>
</dbReference>
<protein>
    <recommendedName>
        <fullName evidence="8">U3 small nucleolar RNA-associated protein 18 homolog</fullName>
    </recommendedName>
</protein>
<organism evidence="10 11">
    <name type="scientific">Umbelopsis vinacea</name>
    <dbReference type="NCBI Taxonomy" id="44442"/>
    <lineage>
        <taxon>Eukaryota</taxon>
        <taxon>Fungi</taxon>
        <taxon>Fungi incertae sedis</taxon>
        <taxon>Mucoromycota</taxon>
        <taxon>Mucoromycotina</taxon>
        <taxon>Umbelopsidomycetes</taxon>
        <taxon>Umbelopsidales</taxon>
        <taxon>Umbelopsidaceae</taxon>
        <taxon>Umbelopsis</taxon>
    </lineage>
</organism>
<feature type="compositionally biased region" description="Acidic residues" evidence="9">
    <location>
        <begin position="53"/>
        <end position="70"/>
    </location>
</feature>
<dbReference type="InterPro" id="IPR001680">
    <property type="entry name" value="WD40_rpt"/>
</dbReference>
<dbReference type="PANTHER" id="PTHR18359:SF0">
    <property type="entry name" value="U3 SMALL NUCLEOLAR RNA-ASSOCIATED PROTEIN 18 HOMOLOG"/>
    <property type="match status" value="1"/>
</dbReference>
<keyword evidence="11" id="KW-1185">Reference proteome</keyword>
<evidence type="ECO:0000256" key="3">
    <source>
        <dbReference type="ARBA" id="ARBA00022553"/>
    </source>
</evidence>
<accession>A0A8H7Q1C2</accession>
<dbReference type="AlphaFoldDB" id="A0A8H7Q1C2"/>
<dbReference type="PANTHER" id="PTHR18359">
    <property type="entry name" value="WD-REPEAT PROTEIN-RELATED"/>
    <property type="match status" value="1"/>
</dbReference>
<dbReference type="OrthoDB" id="1935146at2759"/>
<dbReference type="GO" id="GO:0034388">
    <property type="term" value="C:Pwp2p-containing subcomplex of 90S preribosome"/>
    <property type="evidence" value="ECO:0007669"/>
    <property type="project" value="TreeGrafter"/>
</dbReference>
<dbReference type="GO" id="GO:0032040">
    <property type="term" value="C:small-subunit processome"/>
    <property type="evidence" value="ECO:0007669"/>
    <property type="project" value="TreeGrafter"/>
</dbReference>
<keyword evidence="2" id="KW-0698">rRNA processing</keyword>
<dbReference type="SUPFAM" id="SSF50978">
    <property type="entry name" value="WD40 repeat-like"/>
    <property type="match status" value="1"/>
</dbReference>
<sequence>MPANKPERKKVKSAPKTVLGDRSQKDETERDLEALVFGGDADDMWNKAGHELSDEEAAFDEDEVEVYDENENQKEADDQQVCWNVLNAQLFYFDSGPLATPSDQANEEEADEDAEDASGDEQIESDAETDDTEESEDEVDRLKRVQVDGYGYGRKPAWEDQDDFSLQVSLVDANRTKKLRETEDEDIISGVEYEQRLRRQFEKVNPVPSWATIPSLRQAKKRRSKAVEGSDSEYSDEEEQHSDFEEDDDVHMMRSTHGILDKRRTSRKLPQKDLSIIRLKNANQMNYSQSVISTVQFHPNSQVMMTAGLDKTLRLFQIDGKVNHKIQSVYFQDMPIHRAAFHPDGDHIVATGRRKYFYIYDVQSGSVDKSSGIWGREDRSLEQFSISPCGNYIAFLGRDGYIILISFKTKQWIANLKMNSSVHSVDWSADGKYIWGVGIDGEVYQWDVGQRACVHRWMDDGAFKPSVMAVSHNEDYYAVGSKSGVVNVYGRDVLRTDLFNPTPLKALGNLTTRVNEIKFNHDSQLMGISSNRKKDQFRLVHLPSLTVFSNWPTAATPLSYVSSFDFSPRSGYLAIGNDKGRVLLYRLNHYPSA</sequence>